<name>A0AAW0S864_9HYPO</name>
<keyword evidence="2" id="KW-1185">Reference proteome</keyword>
<evidence type="ECO:0000313" key="1">
    <source>
        <dbReference type="EMBL" id="KAK8150622.1"/>
    </source>
</evidence>
<comment type="caution">
    <text evidence="1">The sequence shown here is derived from an EMBL/GenBank/DDBJ whole genome shotgun (WGS) entry which is preliminary data.</text>
</comment>
<dbReference type="Proteomes" id="UP001397290">
    <property type="component" value="Unassembled WGS sequence"/>
</dbReference>
<reference evidence="1 2" key="1">
    <citation type="submission" date="2020-02" db="EMBL/GenBank/DDBJ databases">
        <title>Comparative genomics of the hypocrealean fungal genus Beauvera.</title>
        <authorList>
            <person name="Showalter D.N."/>
            <person name="Bushley K.E."/>
            <person name="Rehner S.A."/>
        </authorList>
    </citation>
    <scope>NUCLEOTIDE SEQUENCE [LARGE SCALE GENOMIC DNA]</scope>
    <source>
        <strain evidence="1 2">ARSEF4384</strain>
    </source>
</reference>
<dbReference type="EMBL" id="JAAHCF010000011">
    <property type="protein sequence ID" value="KAK8150622.1"/>
    <property type="molecule type" value="Genomic_DNA"/>
</dbReference>
<accession>A0AAW0S864</accession>
<protein>
    <submittedName>
        <fullName evidence="1">Uncharacterized protein</fullName>
    </submittedName>
</protein>
<evidence type="ECO:0000313" key="2">
    <source>
        <dbReference type="Proteomes" id="UP001397290"/>
    </source>
</evidence>
<sequence>MFLVLFNNNNLCLPPLAALPFSYNHSNLELLPAAALVPSCNNPALPPETPLLPASTLISAAILVGPLKVNYQRKDSVYEKLHICEGLFNDGKFKDNPSDLNAARQALESYLQAAGSYKNAKSRKLLARILWLLSLDDAKGSIAMGFDDFKGETPV</sequence>
<dbReference type="AlphaFoldDB" id="A0AAW0S864"/>
<organism evidence="1 2">
    <name type="scientific">Beauveria asiatica</name>
    <dbReference type="NCBI Taxonomy" id="1069075"/>
    <lineage>
        <taxon>Eukaryota</taxon>
        <taxon>Fungi</taxon>
        <taxon>Dikarya</taxon>
        <taxon>Ascomycota</taxon>
        <taxon>Pezizomycotina</taxon>
        <taxon>Sordariomycetes</taxon>
        <taxon>Hypocreomycetidae</taxon>
        <taxon>Hypocreales</taxon>
        <taxon>Cordycipitaceae</taxon>
        <taxon>Beauveria</taxon>
    </lineage>
</organism>
<gene>
    <name evidence="1" type="ORF">G3M48_000495</name>
</gene>
<proteinExistence type="predicted"/>